<evidence type="ECO:0000256" key="1">
    <source>
        <dbReference type="SAM" id="MobiDB-lite"/>
    </source>
</evidence>
<dbReference type="Proteomes" id="UP000006055">
    <property type="component" value="Chromosome"/>
</dbReference>
<dbReference type="InterPro" id="IPR044992">
    <property type="entry name" value="ChyE-like"/>
</dbReference>
<keyword evidence="4" id="KW-1185">Reference proteome</keyword>
<dbReference type="Pfam" id="PF00117">
    <property type="entry name" value="GATase"/>
    <property type="match status" value="1"/>
</dbReference>
<dbReference type="OrthoDB" id="5440624at2"/>
<dbReference type="AlphaFoldDB" id="I4CCC2"/>
<dbReference type="PROSITE" id="PS51273">
    <property type="entry name" value="GATASE_TYPE_1"/>
    <property type="match status" value="1"/>
</dbReference>
<dbReference type="eggNOG" id="COG0518">
    <property type="taxonomic scope" value="Bacteria"/>
</dbReference>
<dbReference type="GO" id="GO:0005829">
    <property type="term" value="C:cytosol"/>
    <property type="evidence" value="ECO:0007669"/>
    <property type="project" value="TreeGrafter"/>
</dbReference>
<evidence type="ECO:0000313" key="4">
    <source>
        <dbReference type="Proteomes" id="UP000006055"/>
    </source>
</evidence>
<dbReference type="HOGENOM" id="CLU_083264_0_0_7"/>
<evidence type="ECO:0000313" key="3">
    <source>
        <dbReference type="EMBL" id="AFM27213.1"/>
    </source>
</evidence>
<gene>
    <name evidence="3" type="ordered locus">Desti_4587</name>
</gene>
<dbReference type="InterPro" id="IPR017926">
    <property type="entry name" value="GATASE"/>
</dbReference>
<dbReference type="PANTHER" id="PTHR42695:SF20">
    <property type="entry name" value="GLUTAMINE AMIDOTRANSFERASE DOMAIN-CONTAINING PROTEIN"/>
    <property type="match status" value="1"/>
</dbReference>
<dbReference type="KEGG" id="dti:Desti_4587"/>
<organism evidence="3 4">
    <name type="scientific">Desulfomonile tiedjei (strain ATCC 49306 / DSM 6799 / DCB-1)</name>
    <dbReference type="NCBI Taxonomy" id="706587"/>
    <lineage>
        <taxon>Bacteria</taxon>
        <taxon>Pseudomonadati</taxon>
        <taxon>Thermodesulfobacteriota</taxon>
        <taxon>Desulfomonilia</taxon>
        <taxon>Desulfomonilales</taxon>
        <taxon>Desulfomonilaceae</taxon>
        <taxon>Desulfomonile</taxon>
    </lineage>
</organism>
<dbReference type="RefSeq" id="WP_014812324.1">
    <property type="nucleotide sequence ID" value="NC_018025.1"/>
</dbReference>
<sequence>MKSSLRPMVRIVLPLCIALVALFWMCRESAAEDRSKNENRRPWLMVGLSTDGCSRGCKHVFSVIKQLSGNPNGVILHFSKVTLETVMEMQPEFIVLSPQGTPWCRYSGELGVSLQNFLWSLPVFAEDMNIPMLGICGGHQALALAFGGKVGPVRSVDDDCMPYSRDRQGGVVPLTVTSQDPIFEGVAGSIRMLESHFDEVKVLPPGFVLLASEKVSRNQIIRHPSKPVYGIQGHPEHFYSNRPDGGILLKNFLRIASAHNKAVKRFPEPQQLISSSTGEHGQSVR</sequence>
<reference evidence="4" key="1">
    <citation type="submission" date="2012-06" db="EMBL/GenBank/DDBJ databases">
        <title>Complete sequence of chromosome of Desulfomonile tiedjei DSM 6799.</title>
        <authorList>
            <person name="Lucas S."/>
            <person name="Copeland A."/>
            <person name="Lapidus A."/>
            <person name="Glavina del Rio T."/>
            <person name="Dalin E."/>
            <person name="Tice H."/>
            <person name="Bruce D."/>
            <person name="Goodwin L."/>
            <person name="Pitluck S."/>
            <person name="Peters L."/>
            <person name="Ovchinnikova G."/>
            <person name="Zeytun A."/>
            <person name="Lu M."/>
            <person name="Kyrpides N."/>
            <person name="Mavromatis K."/>
            <person name="Ivanova N."/>
            <person name="Brettin T."/>
            <person name="Detter J.C."/>
            <person name="Han C."/>
            <person name="Larimer F."/>
            <person name="Land M."/>
            <person name="Hauser L."/>
            <person name="Markowitz V."/>
            <person name="Cheng J.-F."/>
            <person name="Hugenholtz P."/>
            <person name="Woyke T."/>
            <person name="Wu D."/>
            <person name="Spring S."/>
            <person name="Schroeder M."/>
            <person name="Brambilla E."/>
            <person name="Klenk H.-P."/>
            <person name="Eisen J.A."/>
        </authorList>
    </citation>
    <scope>NUCLEOTIDE SEQUENCE [LARGE SCALE GENOMIC DNA]</scope>
    <source>
        <strain evidence="4">ATCC 49306 / DSM 6799 / DCB-1</strain>
    </source>
</reference>
<feature type="region of interest" description="Disordered" evidence="1">
    <location>
        <begin position="266"/>
        <end position="285"/>
    </location>
</feature>
<dbReference type="STRING" id="706587.Desti_4587"/>
<dbReference type="PANTHER" id="PTHR42695">
    <property type="entry name" value="GLUTAMINE AMIDOTRANSFERASE YLR126C-RELATED"/>
    <property type="match status" value="1"/>
</dbReference>
<feature type="domain" description="Glutamine amidotransferase" evidence="2">
    <location>
        <begin position="126"/>
        <end position="253"/>
    </location>
</feature>
<dbReference type="InterPro" id="IPR029062">
    <property type="entry name" value="Class_I_gatase-like"/>
</dbReference>
<protein>
    <submittedName>
        <fullName evidence="3">GMP synthase family protein</fullName>
    </submittedName>
</protein>
<name>I4CCC2_DESTA</name>
<evidence type="ECO:0000259" key="2">
    <source>
        <dbReference type="Pfam" id="PF00117"/>
    </source>
</evidence>
<dbReference type="SUPFAM" id="SSF52317">
    <property type="entry name" value="Class I glutamine amidotransferase-like"/>
    <property type="match status" value="1"/>
</dbReference>
<accession>I4CCC2</accession>
<dbReference type="Gene3D" id="3.40.50.880">
    <property type="match status" value="1"/>
</dbReference>
<dbReference type="EMBL" id="CP003360">
    <property type="protein sequence ID" value="AFM27213.1"/>
    <property type="molecule type" value="Genomic_DNA"/>
</dbReference>
<feature type="compositionally biased region" description="Polar residues" evidence="1">
    <location>
        <begin position="271"/>
        <end position="285"/>
    </location>
</feature>
<proteinExistence type="predicted"/>